<dbReference type="Proteomes" id="UP000315399">
    <property type="component" value="Unassembled WGS sequence"/>
</dbReference>
<reference evidence="2 3" key="1">
    <citation type="journal article" date="2019" name="Nat. Microbiol.">
        <title>Expanding anaerobic alkane metabolism in the domain of Archaea.</title>
        <authorList>
            <person name="Wang Y."/>
            <person name="Wegener G."/>
            <person name="Hou J."/>
            <person name="Wang F."/>
            <person name="Xiao X."/>
        </authorList>
    </citation>
    <scope>NUCLEOTIDE SEQUENCE [LARGE SCALE GENOMIC DNA]</scope>
    <source>
        <strain evidence="2">WYZ-LMO10</strain>
    </source>
</reference>
<evidence type="ECO:0000313" key="2">
    <source>
        <dbReference type="EMBL" id="TDA37619.1"/>
    </source>
</evidence>
<accession>A0A523B9K1</accession>
<organism evidence="2 3">
    <name type="scientific">Thermoproteota archaeon</name>
    <dbReference type="NCBI Taxonomy" id="2056631"/>
    <lineage>
        <taxon>Archaea</taxon>
        <taxon>Thermoproteota</taxon>
    </lineage>
</organism>
<name>A0A523B9K1_9CREN</name>
<evidence type="ECO:0008006" key="4">
    <source>
        <dbReference type="Google" id="ProtNLM"/>
    </source>
</evidence>
<comment type="caution">
    <text evidence="2">The sequence shown here is derived from an EMBL/GenBank/DDBJ whole genome shotgun (WGS) entry which is preliminary data.</text>
</comment>
<protein>
    <recommendedName>
        <fullName evidence="4">DUF2098 domain-containing protein</fullName>
    </recommendedName>
</protein>
<feature type="region of interest" description="Disordered" evidence="1">
    <location>
        <begin position="56"/>
        <end position="108"/>
    </location>
</feature>
<dbReference type="InterPro" id="IPR019209">
    <property type="entry name" value="DUF2098"/>
</dbReference>
<sequence length="108" mass="11815">MIKEGSPVIYKRTGTLGKVVELVELDGKVWAKLDSTGLFYDEDFLEIVEEGIVEKSPMRGAEEGEERIGKDREAGKGIEEVEVKERAKTPEIKDEGEIDTSGNVCGAG</sequence>
<proteinExistence type="predicted"/>
<feature type="compositionally biased region" description="Basic and acidic residues" evidence="1">
    <location>
        <begin position="56"/>
        <end position="95"/>
    </location>
</feature>
<dbReference type="AlphaFoldDB" id="A0A523B9K1"/>
<evidence type="ECO:0000256" key="1">
    <source>
        <dbReference type="SAM" id="MobiDB-lite"/>
    </source>
</evidence>
<evidence type="ECO:0000313" key="3">
    <source>
        <dbReference type="Proteomes" id="UP000315399"/>
    </source>
</evidence>
<dbReference type="EMBL" id="QNVH01000061">
    <property type="protein sequence ID" value="TDA37619.1"/>
    <property type="molecule type" value="Genomic_DNA"/>
</dbReference>
<dbReference type="Pfam" id="PF09871">
    <property type="entry name" value="DUF2098"/>
    <property type="match status" value="1"/>
</dbReference>
<gene>
    <name evidence="2" type="ORF">DSO08_05340</name>
</gene>